<sequence>MRMLPCQPYDTNSTAEIRVFEKFSQAPCLDPESVCFHSLNLPHHIKQRFGEADFVLLSAHGLFVFEVKGGSVSRDMEGLWHFTDKKGKDHVKRRSPFEQAQEALHSIKNDLKKQFGQDLIDRMCIGYGVIFPDCNLEVDTLEWDKTTLLNAKNFDFFDAWLNAFVHYWKSKDMRKTAAMLCDQDIDQIKTYLRPAFETLPALCAQLDTIHDRICKLTKDQFCLLDVAQANKKIVCAGGAGTGKTFMAAELCRRFAQSCKNVLFVCKSLWLERYLHARLRQQNVTISTIDQLELKAKQSCIQYFDVLIVDEGQDLFNFKDLAKIESFLKGGFINGRWAVFHDTNHQSGVFGCYEKAALDYLLSMNPVCIPLKKNCRNTTPILKKIQSLTQYDTGTDGTGFGPDVVIHRCDTRPEILLAKELNRLVTMEGVPLGDITILSPFSFKDSCAARLNRSSRSKIQVLDENLIQNFYSNSKISYARIQDFKGLENRCIILIDLDHHYQDKKQLPLLYVGMSRATASLSLILSDRDHE</sequence>
<dbReference type="RefSeq" id="WP_014956678.1">
    <property type="nucleotide sequence ID" value="NC_018645.1"/>
</dbReference>
<dbReference type="Gene3D" id="3.40.50.300">
    <property type="entry name" value="P-loop containing nucleotide triphosphate hydrolases"/>
    <property type="match status" value="2"/>
</dbReference>
<dbReference type="AlphaFoldDB" id="K0NE96"/>
<evidence type="ECO:0000259" key="2">
    <source>
        <dbReference type="Pfam" id="PF13538"/>
    </source>
</evidence>
<evidence type="ECO:0000313" key="3">
    <source>
        <dbReference type="EMBL" id="CCK79331.1"/>
    </source>
</evidence>
<dbReference type="Pfam" id="PF13538">
    <property type="entry name" value="UvrD_C_2"/>
    <property type="match status" value="1"/>
</dbReference>
<dbReference type="SUPFAM" id="SSF52540">
    <property type="entry name" value="P-loop containing nucleoside triphosphate hydrolases"/>
    <property type="match status" value="1"/>
</dbReference>
<dbReference type="STRING" id="651182.TOL2_C11680"/>
<keyword evidence="4" id="KW-1185">Reference proteome</keyword>
<dbReference type="Pfam" id="PF08378">
    <property type="entry name" value="NERD"/>
    <property type="match status" value="1"/>
</dbReference>
<evidence type="ECO:0000313" key="4">
    <source>
        <dbReference type="Proteomes" id="UP000007347"/>
    </source>
</evidence>
<gene>
    <name evidence="3" type="ordered locus">TOL2_C11680</name>
</gene>
<dbReference type="InterPro" id="IPR027417">
    <property type="entry name" value="P-loop_NTPase"/>
</dbReference>
<reference evidence="3 4" key="1">
    <citation type="journal article" date="2013" name="Environ. Microbiol.">
        <title>Complete genome, catabolic sub-proteomes and key-metabolites of Desulfobacula toluolica Tol2, a marine, aromatic compound-degrading, sulfate-reducing bacterium.</title>
        <authorList>
            <person name="Wohlbrand L."/>
            <person name="Jacob J.H."/>
            <person name="Kube M."/>
            <person name="Mussmann M."/>
            <person name="Jarling R."/>
            <person name="Beck A."/>
            <person name="Amann R."/>
            <person name="Wilkes H."/>
            <person name="Reinhardt R."/>
            <person name="Rabus R."/>
        </authorList>
    </citation>
    <scope>NUCLEOTIDE SEQUENCE [LARGE SCALE GENOMIC DNA]</scope>
    <source>
        <strain evidence="4">DSM 7467 / Tol2</strain>
    </source>
</reference>
<dbReference type="EMBL" id="FO203503">
    <property type="protein sequence ID" value="CCK79331.1"/>
    <property type="molecule type" value="Genomic_DNA"/>
</dbReference>
<dbReference type="InterPro" id="IPR011528">
    <property type="entry name" value="NERD"/>
</dbReference>
<name>K0NE96_DESTT</name>
<accession>K0NE96</accession>
<dbReference type="HOGENOM" id="CLU_024502_0_0_7"/>
<dbReference type="InterPro" id="IPR027785">
    <property type="entry name" value="UvrD-like_helicase_C"/>
</dbReference>
<proteinExistence type="predicted"/>
<feature type="domain" description="NERD" evidence="1">
    <location>
        <begin position="15"/>
        <end position="120"/>
    </location>
</feature>
<organism evidence="3 4">
    <name type="scientific">Desulfobacula toluolica (strain DSM 7467 / Tol2)</name>
    <dbReference type="NCBI Taxonomy" id="651182"/>
    <lineage>
        <taxon>Bacteria</taxon>
        <taxon>Pseudomonadati</taxon>
        <taxon>Thermodesulfobacteriota</taxon>
        <taxon>Desulfobacteria</taxon>
        <taxon>Desulfobacterales</taxon>
        <taxon>Desulfobacteraceae</taxon>
        <taxon>Desulfobacula</taxon>
    </lineage>
</organism>
<dbReference type="OrthoDB" id="5441773at2"/>
<evidence type="ECO:0000259" key="1">
    <source>
        <dbReference type="Pfam" id="PF08378"/>
    </source>
</evidence>
<dbReference type="KEGG" id="dto:TOL2_C11680"/>
<protein>
    <submittedName>
        <fullName evidence="3">NERD domain protein</fullName>
    </submittedName>
</protein>
<dbReference type="Proteomes" id="UP000007347">
    <property type="component" value="Chromosome"/>
</dbReference>
<feature type="domain" description="UvrD-like helicase C-terminal" evidence="2">
    <location>
        <begin position="480"/>
        <end position="523"/>
    </location>
</feature>